<dbReference type="PANTHER" id="PTHR38593">
    <property type="entry name" value="BLR2558 PROTEIN"/>
    <property type="match status" value="1"/>
</dbReference>
<proteinExistence type="predicted"/>
<comment type="caution">
    <text evidence="2">The sequence shown here is derived from an EMBL/GenBank/DDBJ whole genome shotgun (WGS) entry which is preliminary data.</text>
</comment>
<dbReference type="OrthoDB" id="9101320at2"/>
<dbReference type="InterPro" id="IPR012347">
    <property type="entry name" value="Ferritin-like"/>
</dbReference>
<feature type="domain" description="DUF4142" evidence="1">
    <location>
        <begin position="58"/>
        <end position="194"/>
    </location>
</feature>
<reference evidence="2 3" key="2">
    <citation type="submission" date="2019-02" db="EMBL/GenBank/DDBJ databases">
        <title>'Lichenibacterium ramalinii' gen. nov. sp. nov., 'Lichenibacterium minor' gen. nov. sp. nov.</title>
        <authorList>
            <person name="Pankratov T."/>
        </authorList>
    </citation>
    <scope>NUCLEOTIDE SEQUENCE [LARGE SCALE GENOMIC DNA]</scope>
    <source>
        <strain evidence="2 3">RmlP026</strain>
    </source>
</reference>
<dbReference type="InterPro" id="IPR025419">
    <property type="entry name" value="DUF4142"/>
</dbReference>
<dbReference type="Gene3D" id="1.20.1260.10">
    <property type="match status" value="1"/>
</dbReference>
<evidence type="ECO:0000259" key="1">
    <source>
        <dbReference type="Pfam" id="PF13628"/>
    </source>
</evidence>
<name>A0A4Q2U9W4_9HYPH</name>
<gene>
    <name evidence="2" type="ORF">D3273_06525</name>
</gene>
<dbReference type="EMBL" id="QYBB01000005">
    <property type="protein sequence ID" value="RYC32738.1"/>
    <property type="molecule type" value="Genomic_DNA"/>
</dbReference>
<reference evidence="2 3" key="1">
    <citation type="submission" date="2018-12" db="EMBL/GenBank/DDBJ databases">
        <authorList>
            <person name="Grouzdev D.S."/>
            <person name="Krutkina M.S."/>
        </authorList>
    </citation>
    <scope>NUCLEOTIDE SEQUENCE [LARGE SCALE GENOMIC DNA]</scope>
    <source>
        <strain evidence="2 3">RmlP026</strain>
    </source>
</reference>
<organism evidence="2 3">
    <name type="scientific">Lichenibacterium minor</name>
    <dbReference type="NCBI Taxonomy" id="2316528"/>
    <lineage>
        <taxon>Bacteria</taxon>
        <taxon>Pseudomonadati</taxon>
        <taxon>Pseudomonadota</taxon>
        <taxon>Alphaproteobacteria</taxon>
        <taxon>Hyphomicrobiales</taxon>
        <taxon>Lichenihabitantaceae</taxon>
        <taxon>Lichenibacterium</taxon>
    </lineage>
</organism>
<dbReference type="PANTHER" id="PTHR38593:SF1">
    <property type="entry name" value="BLR2558 PROTEIN"/>
    <property type="match status" value="1"/>
</dbReference>
<keyword evidence="3" id="KW-1185">Reference proteome</keyword>
<evidence type="ECO:0000313" key="2">
    <source>
        <dbReference type="EMBL" id="RYC32738.1"/>
    </source>
</evidence>
<protein>
    <submittedName>
        <fullName evidence="2">DUF4142 domain-containing protein</fullName>
    </submittedName>
</protein>
<sequence length="206" mass="21818">MSLGVHDPPDDGGARHQDHPMRIATLAGALGLAFLSSAAVAQDPVLASPSGGVASPLDRQFAGRASASNTFEIRSSRLALRKSRDPAVRDMARWMIDSHTIAERKLQGAAAYEGYQGGADPVETPVTSAALSDLGALDGAAFDKAYIDAQVEAHERTARQMSDYAVQGSYAPLLRYEAMTLPEVDDHLAHFAALQARMPRGSSDGM</sequence>
<evidence type="ECO:0000313" key="3">
    <source>
        <dbReference type="Proteomes" id="UP000290759"/>
    </source>
</evidence>
<accession>A0A4Q2U9W4</accession>
<dbReference type="Proteomes" id="UP000290759">
    <property type="component" value="Unassembled WGS sequence"/>
</dbReference>
<dbReference type="AlphaFoldDB" id="A0A4Q2U9W4"/>
<dbReference type="Pfam" id="PF13628">
    <property type="entry name" value="DUF4142"/>
    <property type="match status" value="1"/>
</dbReference>